<reference evidence="7" key="1">
    <citation type="submission" date="2020-07" db="EMBL/GenBank/DDBJ databases">
        <title>Genome sequence and genetic diversity analysis of an under-domesticated orphan crop, white fonio (Digitaria exilis).</title>
        <authorList>
            <person name="Bennetzen J.L."/>
            <person name="Chen S."/>
            <person name="Ma X."/>
            <person name="Wang X."/>
            <person name="Yssel A.E.J."/>
            <person name="Chaluvadi S.R."/>
            <person name="Johnson M."/>
            <person name="Gangashetty P."/>
            <person name="Hamidou F."/>
            <person name="Sanogo M.D."/>
            <person name="Zwaenepoel A."/>
            <person name="Wallace J."/>
            <person name="Van De Peer Y."/>
            <person name="Van Deynze A."/>
        </authorList>
    </citation>
    <scope>NUCLEOTIDE SEQUENCE</scope>
    <source>
        <tissue evidence="7">Leaves</tissue>
    </source>
</reference>
<keyword evidence="8" id="KW-1185">Reference proteome</keyword>
<evidence type="ECO:0000256" key="4">
    <source>
        <dbReference type="ARBA" id="ARBA00022989"/>
    </source>
</evidence>
<evidence type="ECO:0000256" key="3">
    <source>
        <dbReference type="ARBA" id="ARBA00022824"/>
    </source>
</evidence>
<accession>A0A835EEB1</accession>
<evidence type="ECO:0000256" key="1">
    <source>
        <dbReference type="ARBA" id="ARBA00004477"/>
    </source>
</evidence>
<evidence type="ECO:0000256" key="6">
    <source>
        <dbReference type="SAM" id="Phobius"/>
    </source>
</evidence>
<dbReference type="Proteomes" id="UP000636709">
    <property type="component" value="Unassembled WGS sequence"/>
</dbReference>
<feature type="transmembrane region" description="Helical" evidence="6">
    <location>
        <begin position="12"/>
        <end position="33"/>
    </location>
</feature>
<evidence type="ECO:0000313" key="7">
    <source>
        <dbReference type="EMBL" id="KAF8690840.1"/>
    </source>
</evidence>
<gene>
    <name evidence="7" type="ORF">HU200_041237</name>
</gene>
<dbReference type="EMBL" id="JACEFO010001972">
    <property type="protein sequence ID" value="KAF8690840.1"/>
    <property type="molecule type" value="Genomic_DNA"/>
</dbReference>
<protein>
    <submittedName>
        <fullName evidence="7">Uncharacterized protein</fullName>
    </submittedName>
</protein>
<keyword evidence="3" id="KW-0256">Endoplasmic reticulum</keyword>
<comment type="caution">
    <text evidence="7">The sequence shown here is derived from an EMBL/GenBank/DDBJ whole genome shotgun (WGS) entry which is preliminary data.</text>
</comment>
<comment type="subcellular location">
    <subcellularLocation>
        <location evidence="1">Endoplasmic reticulum membrane</location>
        <topology evidence="1">Multi-pass membrane protein</topology>
    </subcellularLocation>
</comment>
<evidence type="ECO:0000256" key="2">
    <source>
        <dbReference type="ARBA" id="ARBA00022692"/>
    </source>
</evidence>
<dbReference type="InterPro" id="IPR024512">
    <property type="entry name" value="Ser_palmitoyltrfase_ssu-like"/>
</dbReference>
<evidence type="ECO:0000256" key="5">
    <source>
        <dbReference type="ARBA" id="ARBA00023136"/>
    </source>
</evidence>
<sequence length="39" mass="4809">MGLYMLDWWEQCLFNLLMLTLLWFIGFNGSRFATDIYER</sequence>
<name>A0A835EEB1_9POAL</name>
<dbReference type="PANTHER" id="PTHR33727:SF5">
    <property type="entry name" value="PROTEIN, PUTATIVE (DUF3317)-RELATED"/>
    <property type="match status" value="1"/>
</dbReference>
<keyword evidence="4 6" id="KW-1133">Transmembrane helix</keyword>
<proteinExistence type="predicted"/>
<dbReference type="GO" id="GO:0005789">
    <property type="term" value="C:endoplasmic reticulum membrane"/>
    <property type="evidence" value="ECO:0007669"/>
    <property type="project" value="UniProtKB-SubCell"/>
</dbReference>
<dbReference type="AlphaFoldDB" id="A0A835EEB1"/>
<keyword evidence="5 6" id="KW-0472">Membrane</keyword>
<dbReference type="PANTHER" id="PTHR33727">
    <property type="entry name" value="OS07G0446900 PROTEIN"/>
    <property type="match status" value="1"/>
</dbReference>
<dbReference type="Pfam" id="PF11779">
    <property type="entry name" value="SPT_ssu-like"/>
    <property type="match status" value="1"/>
</dbReference>
<keyword evidence="2 6" id="KW-0812">Transmembrane</keyword>
<evidence type="ECO:0000313" key="8">
    <source>
        <dbReference type="Proteomes" id="UP000636709"/>
    </source>
</evidence>
<organism evidence="7 8">
    <name type="scientific">Digitaria exilis</name>
    <dbReference type="NCBI Taxonomy" id="1010633"/>
    <lineage>
        <taxon>Eukaryota</taxon>
        <taxon>Viridiplantae</taxon>
        <taxon>Streptophyta</taxon>
        <taxon>Embryophyta</taxon>
        <taxon>Tracheophyta</taxon>
        <taxon>Spermatophyta</taxon>
        <taxon>Magnoliopsida</taxon>
        <taxon>Liliopsida</taxon>
        <taxon>Poales</taxon>
        <taxon>Poaceae</taxon>
        <taxon>PACMAD clade</taxon>
        <taxon>Panicoideae</taxon>
        <taxon>Panicodae</taxon>
        <taxon>Paniceae</taxon>
        <taxon>Anthephorinae</taxon>
        <taxon>Digitaria</taxon>
    </lineage>
</organism>